<feature type="transmembrane region" description="Helical" evidence="7">
    <location>
        <begin position="296"/>
        <end position="320"/>
    </location>
</feature>
<evidence type="ECO:0000256" key="7">
    <source>
        <dbReference type="SAM" id="Phobius"/>
    </source>
</evidence>
<keyword evidence="4" id="KW-0029">Amino-acid transport</keyword>
<dbReference type="GO" id="GO:0016020">
    <property type="term" value="C:membrane"/>
    <property type="evidence" value="ECO:0007669"/>
    <property type="project" value="UniProtKB-SubCell"/>
</dbReference>
<feature type="transmembrane region" description="Helical" evidence="7">
    <location>
        <begin position="55"/>
        <end position="73"/>
    </location>
</feature>
<comment type="subcellular location">
    <subcellularLocation>
        <location evidence="1">Membrane</location>
        <topology evidence="1">Multi-pass membrane protein</topology>
    </subcellularLocation>
</comment>
<evidence type="ECO:0000259" key="8">
    <source>
        <dbReference type="Pfam" id="PF00324"/>
    </source>
</evidence>
<sequence length="458" mass="50415">MELPARVGGKNDKNDNNNDSKLKWWQLSLIGVGCTIGTGYFLGSGIGISKTGPSIVISFILAGITAMIVSEALGKMFVQDPQKGSFRSYTKKAFGRWAGFSSGWVYWFSEMLISGSQLTALSILTRFWFPNVPLWILASIYATLGIIVVLIGTKGFERAENLFAVIKVAAILMFIILAILVLFGFFGGSKDDFNVPTKTDEIFAHGIIGLWSSLIFGFYAFGGIEIMGILSVRLQQKKDVVKSTTVMLILLTAIYLISIFLASGFVSHNKFNAQESPFAIALAEYNLAFFPHVFNAGIIIAGFSTMAASLFAVTSILVTMAEDGDAPKLFAKKGKLKVPPFALALTISVLIISIVIARLVPDRVYEYITTAAGLMLIYNWFFILLSFPKLIKVTKFDHVKRYFAMVLILLAIFGTVLDKNNRMGLFVSVIFIAIVLVVILFIRKGSKKKQKNEYPKGI</sequence>
<dbReference type="PIRSF" id="PIRSF006060">
    <property type="entry name" value="AA_transporter"/>
    <property type="match status" value="1"/>
</dbReference>
<dbReference type="GO" id="GO:0055085">
    <property type="term" value="P:transmembrane transport"/>
    <property type="evidence" value="ECO:0007669"/>
    <property type="project" value="InterPro"/>
</dbReference>
<dbReference type="PANTHER" id="PTHR43495">
    <property type="entry name" value="GABA PERMEASE"/>
    <property type="match status" value="1"/>
</dbReference>
<evidence type="ECO:0000256" key="1">
    <source>
        <dbReference type="ARBA" id="ARBA00004141"/>
    </source>
</evidence>
<dbReference type="RefSeq" id="WP_097074128.1">
    <property type="nucleotide sequence ID" value="NZ_OBMQ01000009.1"/>
</dbReference>
<dbReference type="PROSITE" id="PS51257">
    <property type="entry name" value="PROKAR_LIPOPROTEIN"/>
    <property type="match status" value="1"/>
</dbReference>
<feature type="transmembrane region" description="Helical" evidence="7">
    <location>
        <begin position="94"/>
        <end position="113"/>
    </location>
</feature>
<feature type="transmembrane region" description="Helical" evidence="7">
    <location>
        <begin position="399"/>
        <end position="417"/>
    </location>
</feature>
<keyword evidence="5 7" id="KW-1133">Transmembrane helix</keyword>
<feature type="transmembrane region" description="Helical" evidence="7">
    <location>
        <begin position="206"/>
        <end position="232"/>
    </location>
</feature>
<dbReference type="GO" id="GO:0006865">
    <property type="term" value="P:amino acid transport"/>
    <property type="evidence" value="ECO:0007669"/>
    <property type="project" value="UniProtKB-KW"/>
</dbReference>
<proteinExistence type="predicted"/>
<feature type="transmembrane region" description="Helical" evidence="7">
    <location>
        <begin position="367"/>
        <end position="387"/>
    </location>
</feature>
<feature type="domain" description="Amino acid permease/ SLC12A" evidence="8">
    <location>
        <begin position="28"/>
        <end position="451"/>
    </location>
</feature>
<evidence type="ECO:0000256" key="6">
    <source>
        <dbReference type="ARBA" id="ARBA00023136"/>
    </source>
</evidence>
<evidence type="ECO:0000256" key="5">
    <source>
        <dbReference type="ARBA" id="ARBA00022989"/>
    </source>
</evidence>
<evidence type="ECO:0000256" key="4">
    <source>
        <dbReference type="ARBA" id="ARBA00022970"/>
    </source>
</evidence>
<dbReference type="InterPro" id="IPR004841">
    <property type="entry name" value="AA-permease/SLC12A_dom"/>
</dbReference>
<dbReference type="EMBL" id="OBMQ01000009">
    <property type="protein sequence ID" value="SOC16645.1"/>
    <property type="molecule type" value="Genomic_DNA"/>
</dbReference>
<dbReference type="Pfam" id="PF00324">
    <property type="entry name" value="AA_permease"/>
    <property type="match status" value="1"/>
</dbReference>
<reference evidence="10" key="1">
    <citation type="submission" date="2017-08" db="EMBL/GenBank/DDBJ databases">
        <authorList>
            <person name="Varghese N."/>
            <person name="Submissions S."/>
        </authorList>
    </citation>
    <scope>NUCLEOTIDE SEQUENCE [LARGE SCALE GENOMIC DNA]</scope>
    <source>
        <strain evidence="10">JC22</strain>
    </source>
</reference>
<feature type="transmembrane region" description="Helical" evidence="7">
    <location>
        <begin position="133"/>
        <end position="152"/>
    </location>
</feature>
<gene>
    <name evidence="9" type="ORF">SAMN05880501_10953</name>
</gene>
<feature type="transmembrane region" description="Helical" evidence="7">
    <location>
        <begin position="164"/>
        <end position="186"/>
    </location>
</feature>
<dbReference type="PANTHER" id="PTHR43495:SF5">
    <property type="entry name" value="GAMMA-AMINOBUTYRIC ACID PERMEASE"/>
    <property type="match status" value="1"/>
</dbReference>
<dbReference type="Proteomes" id="UP000219636">
    <property type="component" value="Unassembled WGS sequence"/>
</dbReference>
<name>A0A285T711_9BACL</name>
<evidence type="ECO:0000313" key="9">
    <source>
        <dbReference type="EMBL" id="SOC16645.1"/>
    </source>
</evidence>
<keyword evidence="10" id="KW-1185">Reference proteome</keyword>
<keyword evidence="6 7" id="KW-0472">Membrane</keyword>
<evidence type="ECO:0000256" key="2">
    <source>
        <dbReference type="ARBA" id="ARBA00022448"/>
    </source>
</evidence>
<accession>A0A285T711</accession>
<protein>
    <submittedName>
        <fullName evidence="9">Amino acid/polyamine/organocation transporter (APC superfamily)</fullName>
    </submittedName>
</protein>
<evidence type="ECO:0000256" key="3">
    <source>
        <dbReference type="ARBA" id="ARBA00022692"/>
    </source>
</evidence>
<keyword evidence="3 7" id="KW-0812">Transmembrane</keyword>
<evidence type="ECO:0000313" key="10">
    <source>
        <dbReference type="Proteomes" id="UP000219636"/>
    </source>
</evidence>
<feature type="transmembrane region" description="Helical" evidence="7">
    <location>
        <begin position="24"/>
        <end position="43"/>
    </location>
</feature>
<dbReference type="OrthoDB" id="9780162at2"/>
<dbReference type="Gene3D" id="1.20.1740.10">
    <property type="entry name" value="Amino acid/polyamine transporter I"/>
    <property type="match status" value="1"/>
</dbReference>
<feature type="transmembrane region" description="Helical" evidence="7">
    <location>
        <begin position="244"/>
        <end position="266"/>
    </location>
</feature>
<keyword evidence="2" id="KW-0813">Transport</keyword>
<feature type="transmembrane region" description="Helical" evidence="7">
    <location>
        <begin position="423"/>
        <end position="442"/>
    </location>
</feature>
<organism evidence="9 10">
    <name type="scientific">Ureibacillus xyleni</name>
    <dbReference type="NCBI Taxonomy" id="614648"/>
    <lineage>
        <taxon>Bacteria</taxon>
        <taxon>Bacillati</taxon>
        <taxon>Bacillota</taxon>
        <taxon>Bacilli</taxon>
        <taxon>Bacillales</taxon>
        <taxon>Caryophanaceae</taxon>
        <taxon>Ureibacillus</taxon>
    </lineage>
</organism>
<feature type="transmembrane region" description="Helical" evidence="7">
    <location>
        <begin position="341"/>
        <end position="361"/>
    </location>
</feature>
<dbReference type="AlphaFoldDB" id="A0A285T711"/>